<reference evidence="2" key="1">
    <citation type="journal article" date="2019" name="Curr. Biol.">
        <title>Genome Sequence of Striga asiatica Provides Insight into the Evolution of Plant Parasitism.</title>
        <authorList>
            <person name="Yoshida S."/>
            <person name="Kim S."/>
            <person name="Wafula E.K."/>
            <person name="Tanskanen J."/>
            <person name="Kim Y.M."/>
            <person name="Honaas L."/>
            <person name="Yang Z."/>
            <person name="Spallek T."/>
            <person name="Conn C.E."/>
            <person name="Ichihashi Y."/>
            <person name="Cheong K."/>
            <person name="Cui S."/>
            <person name="Der J.P."/>
            <person name="Gundlach H."/>
            <person name="Jiao Y."/>
            <person name="Hori C."/>
            <person name="Ishida J.K."/>
            <person name="Kasahara H."/>
            <person name="Kiba T."/>
            <person name="Kim M.S."/>
            <person name="Koo N."/>
            <person name="Laohavisit A."/>
            <person name="Lee Y.H."/>
            <person name="Lumba S."/>
            <person name="McCourt P."/>
            <person name="Mortimer J.C."/>
            <person name="Mutuku J.M."/>
            <person name="Nomura T."/>
            <person name="Sasaki-Sekimoto Y."/>
            <person name="Seto Y."/>
            <person name="Wang Y."/>
            <person name="Wakatake T."/>
            <person name="Sakakibara H."/>
            <person name="Demura T."/>
            <person name="Yamaguchi S."/>
            <person name="Yoneyama K."/>
            <person name="Manabe R.I."/>
            <person name="Nelson D.C."/>
            <person name="Schulman A.H."/>
            <person name="Timko M.P."/>
            <person name="dePamphilis C.W."/>
            <person name="Choi D."/>
            <person name="Shirasu K."/>
        </authorList>
    </citation>
    <scope>NUCLEOTIDE SEQUENCE [LARGE SCALE GENOMIC DNA]</scope>
    <source>
        <strain evidence="2">cv. UVA1</strain>
    </source>
</reference>
<sequence length="170" mass="19240">MPLPLPPALDGGAKMVFPSSSTLIHSKLSIASAKSQVSQLCSSFPKITPRQRVLVTYSAKFPMMEDFNDPSKRLALLNYTKDKLWASIPCSVKQFPWEKAESIALQKLLVFGKETLKWSLLAFFGFSCIFDIPYSISRNKELVIPFGLFVELCWPSTLIRYLKNLCLRTK</sequence>
<keyword evidence="1" id="KW-0418">Kinase</keyword>
<evidence type="ECO:0000313" key="2">
    <source>
        <dbReference type="Proteomes" id="UP000325081"/>
    </source>
</evidence>
<dbReference type="Proteomes" id="UP000325081">
    <property type="component" value="Unassembled WGS sequence"/>
</dbReference>
<comment type="caution">
    <text evidence="1">The sequence shown here is derived from an EMBL/GenBank/DDBJ whole genome shotgun (WGS) entry which is preliminary data.</text>
</comment>
<organism evidence="1 2">
    <name type="scientific">Striga asiatica</name>
    <name type="common">Asiatic witchweed</name>
    <name type="synonym">Buchnera asiatica</name>
    <dbReference type="NCBI Taxonomy" id="4170"/>
    <lineage>
        <taxon>Eukaryota</taxon>
        <taxon>Viridiplantae</taxon>
        <taxon>Streptophyta</taxon>
        <taxon>Embryophyta</taxon>
        <taxon>Tracheophyta</taxon>
        <taxon>Spermatophyta</taxon>
        <taxon>Magnoliopsida</taxon>
        <taxon>eudicotyledons</taxon>
        <taxon>Gunneridae</taxon>
        <taxon>Pentapetalae</taxon>
        <taxon>asterids</taxon>
        <taxon>lamiids</taxon>
        <taxon>Lamiales</taxon>
        <taxon>Orobanchaceae</taxon>
        <taxon>Buchnereae</taxon>
        <taxon>Striga</taxon>
    </lineage>
</organism>
<accession>A0A5A7PF21</accession>
<gene>
    <name evidence="1" type="ORF">STAS_07120</name>
</gene>
<dbReference type="EMBL" id="BKCP01004428">
    <property type="protein sequence ID" value="GER31136.1"/>
    <property type="molecule type" value="Genomic_DNA"/>
</dbReference>
<dbReference type="AlphaFoldDB" id="A0A5A7PF21"/>
<dbReference type="PANTHER" id="PTHR36000:SF3">
    <property type="entry name" value="EMBRYO DEFECTIVE 1273"/>
    <property type="match status" value="1"/>
</dbReference>
<proteinExistence type="predicted"/>
<name>A0A5A7PF21_STRAF</name>
<evidence type="ECO:0000313" key="1">
    <source>
        <dbReference type="EMBL" id="GER31136.1"/>
    </source>
</evidence>
<protein>
    <submittedName>
        <fullName evidence="1">Leucine-rich repeat protein kinase family protein</fullName>
    </submittedName>
</protein>
<keyword evidence="2" id="KW-1185">Reference proteome</keyword>
<dbReference type="GO" id="GO:0016301">
    <property type="term" value="F:kinase activity"/>
    <property type="evidence" value="ECO:0007669"/>
    <property type="project" value="UniProtKB-KW"/>
</dbReference>
<dbReference type="PANTHER" id="PTHR36000">
    <property type="entry name" value="DEFECTIVE 1273 PROTEIN, PUTATIVE-RELATED"/>
    <property type="match status" value="1"/>
</dbReference>
<keyword evidence="1" id="KW-0808">Transferase</keyword>
<dbReference type="OrthoDB" id="742048at2759"/>